<protein>
    <submittedName>
        <fullName evidence="2">Uncharacterized protein</fullName>
    </submittedName>
</protein>
<accession>X1ALB8</accession>
<dbReference type="EMBL" id="BART01000311">
    <property type="protein sequence ID" value="GAG70312.1"/>
    <property type="molecule type" value="Genomic_DNA"/>
</dbReference>
<feature type="transmembrane region" description="Helical" evidence="1">
    <location>
        <begin position="23"/>
        <end position="42"/>
    </location>
</feature>
<evidence type="ECO:0000313" key="2">
    <source>
        <dbReference type="EMBL" id="GAG70312.1"/>
    </source>
</evidence>
<keyword evidence="1" id="KW-1133">Transmembrane helix</keyword>
<name>X1ALB8_9ZZZZ</name>
<keyword evidence="1" id="KW-0472">Membrane</keyword>
<gene>
    <name evidence="2" type="ORF">S01H4_01646</name>
</gene>
<evidence type="ECO:0000256" key="1">
    <source>
        <dbReference type="SAM" id="Phobius"/>
    </source>
</evidence>
<keyword evidence="1" id="KW-0812">Transmembrane</keyword>
<organism evidence="2">
    <name type="scientific">marine sediment metagenome</name>
    <dbReference type="NCBI Taxonomy" id="412755"/>
    <lineage>
        <taxon>unclassified sequences</taxon>
        <taxon>metagenomes</taxon>
        <taxon>ecological metagenomes</taxon>
    </lineage>
</organism>
<comment type="caution">
    <text evidence="2">The sequence shown here is derived from an EMBL/GenBank/DDBJ whole genome shotgun (WGS) entry which is preliminary data.</text>
</comment>
<dbReference type="AlphaFoldDB" id="X1ALB8"/>
<reference evidence="2" key="1">
    <citation type="journal article" date="2014" name="Front. Microbiol.">
        <title>High frequency of phylogenetically diverse reductive dehalogenase-homologous genes in deep subseafloor sedimentary metagenomes.</title>
        <authorList>
            <person name="Kawai M."/>
            <person name="Futagami T."/>
            <person name="Toyoda A."/>
            <person name="Takaki Y."/>
            <person name="Nishi S."/>
            <person name="Hori S."/>
            <person name="Arai W."/>
            <person name="Tsubouchi T."/>
            <person name="Morono Y."/>
            <person name="Uchiyama I."/>
            <person name="Ito T."/>
            <person name="Fujiyama A."/>
            <person name="Inagaki F."/>
            <person name="Takami H."/>
        </authorList>
    </citation>
    <scope>NUCLEOTIDE SEQUENCE</scope>
    <source>
        <strain evidence="2">Expedition CK06-06</strain>
    </source>
</reference>
<proteinExistence type="predicted"/>
<sequence>MIDIFTLGMFNYPNYNIHKETPILLLLIIAIPASAVIFYLIFDLITSALHSAVGGD</sequence>